<evidence type="ECO:0000313" key="2">
    <source>
        <dbReference type="EMBL" id="GLC54556.1"/>
    </source>
</evidence>
<dbReference type="EMBL" id="BRXU01000010">
    <property type="protein sequence ID" value="GLC54556.1"/>
    <property type="molecule type" value="Genomic_DNA"/>
</dbReference>
<keyword evidence="3" id="KW-1185">Reference proteome</keyword>
<evidence type="ECO:0000256" key="1">
    <source>
        <dbReference type="SAM" id="MobiDB-lite"/>
    </source>
</evidence>
<sequence length="464" mass="50536">MGSQIAQVRTQLRLSDEGPVYTITGFNAETTEQSDNGGFGMFRLEHPNGTKFMDYHTYLACKDRLTQEHVLTAEVCSVATGGSGGGGSGSGSGRGSGSGGGGHGSGGRASTQAGSSSTIRTYADGTVPRDPMERPAPSVCAWSGFDSVFPREHSPISNGASVYWPFNAVLQCRQMAATTGKLVFTSFGVCRKCYNECKSANALMFANSKPICPLCLHGLNKRGCVECLSAKAQSEAKQLLAARVLEPLKHVYHDYEFRINSEARVWSDAGGQFDKRYDAAIDIIMHNHKMCFRLEVIDSKPVTADSWNMKLPDLEARRKSLGVDTRAVLLVAYQDDNFEVQYSHIRQLLDALIQHVVLLPANGIILITLGVVQKVDEQEPVSKRKKVNSTIVTMDALRAIGTARQVEVAGHLQGLQFIKRVLHLPMFARPYNSSRPFAYISHPAEAKAPSGDPVDISAILRQQQ</sequence>
<feature type="compositionally biased region" description="Polar residues" evidence="1">
    <location>
        <begin position="108"/>
        <end position="120"/>
    </location>
</feature>
<dbReference type="AlphaFoldDB" id="A0A9W6F3P8"/>
<name>A0A9W6F3P8_9CHLO</name>
<comment type="caution">
    <text evidence="2">The sequence shown here is derived from an EMBL/GenBank/DDBJ whole genome shotgun (WGS) entry which is preliminary data.</text>
</comment>
<reference evidence="2 3" key="1">
    <citation type="journal article" date="2023" name="Commun. Biol.">
        <title>Reorganization of the ancestral sex-determining regions during the evolution of trioecy in Pleodorina starrii.</title>
        <authorList>
            <person name="Takahashi K."/>
            <person name="Suzuki S."/>
            <person name="Kawai-Toyooka H."/>
            <person name="Yamamoto K."/>
            <person name="Hamaji T."/>
            <person name="Ootsuki R."/>
            <person name="Yamaguchi H."/>
            <person name="Kawachi M."/>
            <person name="Higashiyama T."/>
            <person name="Nozaki H."/>
        </authorList>
    </citation>
    <scope>NUCLEOTIDE SEQUENCE [LARGE SCALE GENOMIC DNA]</scope>
    <source>
        <strain evidence="2 3">NIES-4479</strain>
    </source>
</reference>
<protein>
    <submittedName>
        <fullName evidence="2">Uncharacterized protein</fullName>
    </submittedName>
</protein>
<evidence type="ECO:0000313" key="3">
    <source>
        <dbReference type="Proteomes" id="UP001165080"/>
    </source>
</evidence>
<gene>
    <name evidence="2" type="primary">PLESTB001446</name>
    <name evidence="2" type="ORF">PLESTB_000879300</name>
</gene>
<accession>A0A9W6F3P8</accession>
<feature type="compositionally biased region" description="Gly residues" evidence="1">
    <location>
        <begin position="81"/>
        <end position="107"/>
    </location>
</feature>
<proteinExistence type="predicted"/>
<feature type="region of interest" description="Disordered" evidence="1">
    <location>
        <begin position="81"/>
        <end position="133"/>
    </location>
</feature>
<dbReference type="Proteomes" id="UP001165080">
    <property type="component" value="Unassembled WGS sequence"/>
</dbReference>
<organism evidence="2 3">
    <name type="scientific">Pleodorina starrii</name>
    <dbReference type="NCBI Taxonomy" id="330485"/>
    <lineage>
        <taxon>Eukaryota</taxon>
        <taxon>Viridiplantae</taxon>
        <taxon>Chlorophyta</taxon>
        <taxon>core chlorophytes</taxon>
        <taxon>Chlorophyceae</taxon>
        <taxon>CS clade</taxon>
        <taxon>Chlamydomonadales</taxon>
        <taxon>Volvocaceae</taxon>
        <taxon>Pleodorina</taxon>
    </lineage>
</organism>